<evidence type="ECO:0008006" key="4">
    <source>
        <dbReference type="Google" id="ProtNLM"/>
    </source>
</evidence>
<sequence length="437" mass="47671">MACWNKFRVSTGIQNLGCFVAVILVVFLLLSDGLVDMVEAITHARDIQALKQVLMAVNAASIKPSSCLGSWNFSMDPCDARSSAHFTCGIDCSPATINGERYITGLQLERGAGYQGILSPHIGHLTALQRLILSGNSFHGRIPASLANLKELVQLDLSVNSFSGSLPESLGLLQNIEIFSVAYNLLDGQIPKSFSNLTSIICMYLNNNQLSGNMPEFLELKQLKYLDASDNRLSGPLPAQLPPMLRLLSLGKNHLTGDLPLSLKSLRFLHVLDLRSNLLTGVLESFIFELPSLQQLNLADNQFTSLGTTNASSIRSNLLTLDLSFNILQGSLPESIAGLRKLNVLSLQSNLFSGPIPHNLALKVGNLLPGTEQLRHLHLQDNYLTGDIPLPFFHLSTDTNSAHLGMNCLRSCPTSFFFCQGEAQRSATECQARNIPM</sequence>
<dbReference type="Proteomes" id="UP001497512">
    <property type="component" value="Chromosome 4"/>
</dbReference>
<name>A0ABP0UM14_9BRYO</name>
<dbReference type="PANTHER" id="PTHR48009:SF7">
    <property type="entry name" value="LEUCINE-RICH REPEAT (LRR) FAMILY PROTEIN"/>
    <property type="match status" value="1"/>
</dbReference>
<keyword evidence="1" id="KW-1133">Transmembrane helix</keyword>
<accession>A0ABP0UM14</accession>
<keyword evidence="3" id="KW-1185">Reference proteome</keyword>
<protein>
    <recommendedName>
        <fullName evidence="4">Leucine-rich repeat-containing N-terminal plant-type domain-containing protein</fullName>
    </recommendedName>
</protein>
<dbReference type="EMBL" id="OZ019896">
    <property type="protein sequence ID" value="CAK9224275.1"/>
    <property type="molecule type" value="Genomic_DNA"/>
</dbReference>
<dbReference type="SUPFAM" id="SSF52047">
    <property type="entry name" value="RNI-like"/>
    <property type="match status" value="1"/>
</dbReference>
<gene>
    <name evidence="2" type="ORF">CSSPTR1EN2_LOCUS17250</name>
</gene>
<dbReference type="Pfam" id="PF00560">
    <property type="entry name" value="LRR_1"/>
    <property type="match status" value="4"/>
</dbReference>
<keyword evidence="1" id="KW-0812">Transmembrane</keyword>
<dbReference type="InterPro" id="IPR001611">
    <property type="entry name" value="Leu-rich_rpt"/>
</dbReference>
<dbReference type="InterPro" id="IPR053213">
    <property type="entry name" value="RLP29"/>
</dbReference>
<evidence type="ECO:0000313" key="3">
    <source>
        <dbReference type="Proteomes" id="UP001497512"/>
    </source>
</evidence>
<evidence type="ECO:0000256" key="1">
    <source>
        <dbReference type="SAM" id="Phobius"/>
    </source>
</evidence>
<evidence type="ECO:0000313" key="2">
    <source>
        <dbReference type="EMBL" id="CAK9224275.1"/>
    </source>
</evidence>
<dbReference type="Pfam" id="PF13855">
    <property type="entry name" value="LRR_8"/>
    <property type="match status" value="1"/>
</dbReference>
<dbReference type="Gene3D" id="3.80.10.10">
    <property type="entry name" value="Ribonuclease Inhibitor"/>
    <property type="match status" value="3"/>
</dbReference>
<proteinExistence type="predicted"/>
<organism evidence="2 3">
    <name type="scientific">Sphagnum troendelagicum</name>
    <dbReference type="NCBI Taxonomy" id="128251"/>
    <lineage>
        <taxon>Eukaryota</taxon>
        <taxon>Viridiplantae</taxon>
        <taxon>Streptophyta</taxon>
        <taxon>Embryophyta</taxon>
        <taxon>Bryophyta</taxon>
        <taxon>Sphagnophytina</taxon>
        <taxon>Sphagnopsida</taxon>
        <taxon>Sphagnales</taxon>
        <taxon>Sphagnaceae</taxon>
        <taxon>Sphagnum</taxon>
    </lineage>
</organism>
<feature type="transmembrane region" description="Helical" evidence="1">
    <location>
        <begin position="12"/>
        <end position="30"/>
    </location>
</feature>
<keyword evidence="1" id="KW-0472">Membrane</keyword>
<reference evidence="2" key="1">
    <citation type="submission" date="2024-02" db="EMBL/GenBank/DDBJ databases">
        <authorList>
            <consortium name="ELIXIR-Norway"/>
            <consortium name="Elixir Norway"/>
        </authorList>
    </citation>
    <scope>NUCLEOTIDE SEQUENCE</scope>
</reference>
<dbReference type="InterPro" id="IPR032675">
    <property type="entry name" value="LRR_dom_sf"/>
</dbReference>
<dbReference type="PANTHER" id="PTHR48009">
    <property type="entry name" value="LEUCINE-RICH REPEAT (LRR) FAMILY PROTEIN"/>
    <property type="match status" value="1"/>
</dbReference>